<name>A0ABS3J6H3_9HYPH</name>
<feature type="chain" id="PRO_5047368320" evidence="4">
    <location>
        <begin position="24"/>
        <end position="336"/>
    </location>
</feature>
<proteinExistence type="inferred from homology"/>
<evidence type="ECO:0000256" key="4">
    <source>
        <dbReference type="SAM" id="SignalP"/>
    </source>
</evidence>
<evidence type="ECO:0000256" key="3">
    <source>
        <dbReference type="SAM" id="Coils"/>
    </source>
</evidence>
<dbReference type="RefSeq" id="WP_207351190.1">
    <property type="nucleotide sequence ID" value="NZ_JAFMPY010000012.1"/>
</dbReference>
<evidence type="ECO:0000256" key="2">
    <source>
        <dbReference type="ARBA" id="ARBA00022729"/>
    </source>
</evidence>
<dbReference type="EMBL" id="JAFMPY010000012">
    <property type="protein sequence ID" value="MBO0904553.1"/>
    <property type="molecule type" value="Genomic_DNA"/>
</dbReference>
<keyword evidence="3" id="KW-0175">Coiled coil</keyword>
<dbReference type="Gene3D" id="3.40.190.10">
    <property type="entry name" value="Periplasmic binding protein-like II"/>
    <property type="match status" value="2"/>
</dbReference>
<dbReference type="NCBIfam" id="TIGR03431">
    <property type="entry name" value="PhnD"/>
    <property type="match status" value="1"/>
</dbReference>
<dbReference type="InterPro" id="IPR005770">
    <property type="entry name" value="PhnD"/>
</dbReference>
<dbReference type="SUPFAM" id="SSF53850">
    <property type="entry name" value="Periplasmic binding protein-like II"/>
    <property type="match status" value="1"/>
</dbReference>
<organism evidence="5 6">
    <name type="scientific">Jiella sonneratiae</name>
    <dbReference type="NCBI Taxonomy" id="2816856"/>
    <lineage>
        <taxon>Bacteria</taxon>
        <taxon>Pseudomonadati</taxon>
        <taxon>Pseudomonadota</taxon>
        <taxon>Alphaproteobacteria</taxon>
        <taxon>Hyphomicrobiales</taxon>
        <taxon>Aurantimonadaceae</taxon>
        <taxon>Jiella</taxon>
    </lineage>
</organism>
<accession>A0ABS3J6H3</accession>
<evidence type="ECO:0000256" key="1">
    <source>
        <dbReference type="ARBA" id="ARBA00007162"/>
    </source>
</evidence>
<keyword evidence="6" id="KW-1185">Reference proteome</keyword>
<dbReference type="Proteomes" id="UP000664288">
    <property type="component" value="Unassembled WGS sequence"/>
</dbReference>
<feature type="signal peptide" evidence="4">
    <location>
        <begin position="1"/>
        <end position="23"/>
    </location>
</feature>
<feature type="coiled-coil region" evidence="3">
    <location>
        <begin position="306"/>
        <end position="333"/>
    </location>
</feature>
<reference evidence="5 6" key="1">
    <citation type="submission" date="2021-03" db="EMBL/GenBank/DDBJ databases">
        <title>Whole genome sequence of Jiella sp. MQZ13P-4.</title>
        <authorList>
            <person name="Tuo L."/>
        </authorList>
    </citation>
    <scope>NUCLEOTIDE SEQUENCE [LARGE SCALE GENOMIC DNA]</scope>
    <source>
        <strain evidence="5 6">MQZ13P-4</strain>
    </source>
</reference>
<keyword evidence="2 4" id="KW-0732">Signal</keyword>
<dbReference type="InterPro" id="IPR017797">
    <property type="entry name" value="Phosphnate-bd"/>
</dbReference>
<gene>
    <name evidence="5" type="primary">phnD</name>
    <name evidence="5" type="ORF">J1C47_12970</name>
</gene>
<dbReference type="PANTHER" id="PTHR35841:SF1">
    <property type="entry name" value="PHOSPHONATES-BINDING PERIPLASMIC PROTEIN"/>
    <property type="match status" value="1"/>
</dbReference>
<sequence length="336" mass="36672">MNFFSKALTAAAVAASLSGPALADDGQTVNFGIISTESQQNLRPKWEPFLKDMEEQTGLTVKPFFASDYAGVIEGMRFGKVQVAWFGNKSAMEAVDRADGQIFAQTVDVSGNPGYWSLILVPASSKLTSLDDLLKCDKSLNFGLGDPNSTSGYLVPMTFVFAKNGVDPKECFKTVTNANHETNAMAVANGQVDAASNNTENLALIEKNQPEAFKRIKILWKSPLIPSDPLVISKKVDDATRKKIEDFVLTYGTDKTTGDAAAEKDVLAGLEWAPFRKSDDDQLLPIRVMEVSKKIGQLKADDKMDESARKAEIEKLEAQKAEYEKKIEANEKKSGA</sequence>
<evidence type="ECO:0000313" key="6">
    <source>
        <dbReference type="Proteomes" id="UP000664288"/>
    </source>
</evidence>
<protein>
    <submittedName>
        <fullName evidence="5">Phosphonate ABC transporter substrate-binding protein</fullName>
    </submittedName>
</protein>
<evidence type="ECO:0000313" key="5">
    <source>
        <dbReference type="EMBL" id="MBO0904553.1"/>
    </source>
</evidence>
<comment type="caution">
    <text evidence="5">The sequence shown here is derived from an EMBL/GenBank/DDBJ whole genome shotgun (WGS) entry which is preliminary data.</text>
</comment>
<comment type="similarity">
    <text evidence="1">Belongs to the phosphate/phosphite/phosphonate binding protein family.</text>
</comment>
<dbReference type="NCBIfam" id="TIGR01098">
    <property type="entry name" value="3A0109s03R"/>
    <property type="match status" value="1"/>
</dbReference>
<dbReference type="PANTHER" id="PTHR35841">
    <property type="entry name" value="PHOSPHONATES-BINDING PERIPLASMIC PROTEIN"/>
    <property type="match status" value="1"/>
</dbReference>
<dbReference type="Pfam" id="PF12974">
    <property type="entry name" value="Phosphonate-bd"/>
    <property type="match status" value="1"/>
</dbReference>
<dbReference type="Gene3D" id="1.20.58.90">
    <property type="match status" value="1"/>
</dbReference>